<evidence type="ECO:0000256" key="2">
    <source>
        <dbReference type="SAM" id="Phobius"/>
    </source>
</evidence>
<dbReference type="AlphaFoldDB" id="A0A438E191"/>
<sequence>MAYRTTYKTFSRCLIIALVYGKACIFLWNWNTKLGLAIKKLNMDLSRAGLKRFLDLNDMEELRNDAYINSKIVEREIERWHDQLISVRIFERDKRVLLYDSELHIFPGKLKSRRTTRQRASSAQVPSNSPSQAAEAPRIPHSEGGEATRHSLPAPQRRYKTRRPPTTLGTTTSRPESSVRCPPAKRVRTSGPGKSSRAFEPRADSELPFDLSPELIIRRLMVTAPPIDDNLDSLPRFTLAWRPGVLEARQITEALRIPFEPDDPSAFRQWSPVSQRDMVHILSRGTFTDSVLLRKKLPPGMLLIDVVLRCNLYPLQHSVQRRGPILDALFRISEGCCARSWSIWAFLLSLGSSAAAFVESDSLSTNGILLAGYSAPSGVPHMVAPPVPPQPEQGKLPAEIAPPVPTPEATSAAPPTTSTVLPVAPTTSESSITISASEFRALTAILRQIQQHLGLLPPPQPDLPVSSAPIAPAKDTTPVEVRIPPPQDEPPTITAMPGEASSPLEAPTI</sequence>
<evidence type="ECO:0000313" key="3">
    <source>
        <dbReference type="EMBL" id="RVW41469.1"/>
    </source>
</evidence>
<feature type="compositionally biased region" description="Low complexity" evidence="1">
    <location>
        <begin position="164"/>
        <end position="175"/>
    </location>
</feature>
<dbReference type="Proteomes" id="UP000288805">
    <property type="component" value="Unassembled WGS sequence"/>
</dbReference>
<feature type="compositionally biased region" description="Basic and acidic residues" evidence="1">
    <location>
        <begin position="138"/>
        <end position="149"/>
    </location>
</feature>
<feature type="compositionally biased region" description="Low complexity" evidence="1">
    <location>
        <begin position="407"/>
        <end position="424"/>
    </location>
</feature>
<keyword evidence="2" id="KW-1133">Transmembrane helix</keyword>
<comment type="caution">
    <text evidence="3">The sequence shown here is derived from an EMBL/GenBank/DDBJ whole genome shotgun (WGS) entry which is preliminary data.</text>
</comment>
<reference evidence="3 4" key="1">
    <citation type="journal article" date="2018" name="PLoS Genet.">
        <title>Population sequencing reveals clonal diversity and ancestral inbreeding in the grapevine cultivar Chardonnay.</title>
        <authorList>
            <person name="Roach M.J."/>
            <person name="Johnson D.L."/>
            <person name="Bohlmann J."/>
            <person name="van Vuuren H.J."/>
            <person name="Jones S.J."/>
            <person name="Pretorius I.S."/>
            <person name="Schmidt S.A."/>
            <person name="Borneman A.R."/>
        </authorList>
    </citation>
    <scope>NUCLEOTIDE SEQUENCE [LARGE SCALE GENOMIC DNA]</scope>
    <source>
        <strain evidence="4">cv. Chardonnay</strain>
        <tissue evidence="3">Leaf</tissue>
    </source>
</reference>
<organism evidence="3 4">
    <name type="scientific">Vitis vinifera</name>
    <name type="common">Grape</name>
    <dbReference type="NCBI Taxonomy" id="29760"/>
    <lineage>
        <taxon>Eukaryota</taxon>
        <taxon>Viridiplantae</taxon>
        <taxon>Streptophyta</taxon>
        <taxon>Embryophyta</taxon>
        <taxon>Tracheophyta</taxon>
        <taxon>Spermatophyta</taxon>
        <taxon>Magnoliopsida</taxon>
        <taxon>eudicotyledons</taxon>
        <taxon>Gunneridae</taxon>
        <taxon>Pentapetalae</taxon>
        <taxon>rosids</taxon>
        <taxon>Vitales</taxon>
        <taxon>Vitaceae</taxon>
        <taxon>Viteae</taxon>
        <taxon>Vitis</taxon>
    </lineage>
</organism>
<keyword evidence="2" id="KW-0472">Membrane</keyword>
<name>A0A438E191_VITVI</name>
<feature type="transmembrane region" description="Helical" evidence="2">
    <location>
        <begin position="12"/>
        <end position="30"/>
    </location>
</feature>
<evidence type="ECO:0000313" key="4">
    <source>
        <dbReference type="Proteomes" id="UP000288805"/>
    </source>
</evidence>
<feature type="region of interest" description="Disordered" evidence="1">
    <location>
        <begin position="457"/>
        <end position="509"/>
    </location>
</feature>
<feature type="region of interest" description="Disordered" evidence="1">
    <location>
        <begin position="110"/>
        <end position="202"/>
    </location>
</feature>
<protein>
    <submittedName>
        <fullName evidence="3">Uncharacterized protein</fullName>
    </submittedName>
</protein>
<proteinExistence type="predicted"/>
<dbReference type="EMBL" id="QGNW01001437">
    <property type="protein sequence ID" value="RVW41469.1"/>
    <property type="molecule type" value="Genomic_DNA"/>
</dbReference>
<evidence type="ECO:0000256" key="1">
    <source>
        <dbReference type="SAM" id="MobiDB-lite"/>
    </source>
</evidence>
<keyword evidence="2" id="KW-0812">Transmembrane</keyword>
<accession>A0A438E191</accession>
<feature type="region of interest" description="Disordered" evidence="1">
    <location>
        <begin position="385"/>
        <end position="424"/>
    </location>
</feature>
<gene>
    <name evidence="3" type="ORF">CK203_094052</name>
</gene>